<comment type="caution">
    <text evidence="1">The sequence shown here is derived from an EMBL/GenBank/DDBJ whole genome shotgun (WGS) entry which is preliminary data.</text>
</comment>
<sequence length="65" mass="7099">MFDLNGALGLTGLLEKSFPLGAGRQVRSPRAGRFLQLNQAVCERRGLLEAIAAFHVCKLVFQTLV</sequence>
<dbReference type="Proteomes" id="UP000436468">
    <property type="component" value="Unassembled WGS sequence"/>
</dbReference>
<dbReference type="EMBL" id="WQNF01000037">
    <property type="protein sequence ID" value="MVT70056.1"/>
    <property type="molecule type" value="Genomic_DNA"/>
</dbReference>
<proteinExistence type="predicted"/>
<evidence type="ECO:0000313" key="2">
    <source>
        <dbReference type="Proteomes" id="UP000436468"/>
    </source>
</evidence>
<protein>
    <submittedName>
        <fullName evidence="1">Uncharacterized protein</fullName>
    </submittedName>
</protein>
<reference evidence="1 2" key="1">
    <citation type="submission" date="2019-12" db="EMBL/GenBank/DDBJ databases">
        <title>Draft genome sequences Bradyrhizobium cajani AMBPC1010, Bradyrhizobium pachyrhizi AMBPC1040 and Bradyrhizobium yuanmingense ALSPC3051, three plant growth promoting strains isolated from nodules of Cajanus cajan L. in Dominican Republic.</title>
        <authorList>
            <person name="Flores-Felix J.D."/>
            <person name="Araujo J."/>
            <person name="Diaz-Alcantara C."/>
            <person name="Gonzalez-Andres F."/>
            <person name="Velazquez E."/>
        </authorList>
    </citation>
    <scope>NUCLEOTIDE SEQUENCE [LARGE SCALE GENOMIC DNA]</scope>
    <source>
        <strain evidence="1 2">1040</strain>
    </source>
</reference>
<name>A0A844SVN0_9BRAD</name>
<organism evidence="1 2">
    <name type="scientific">Bradyrhizobium pachyrhizi</name>
    <dbReference type="NCBI Taxonomy" id="280333"/>
    <lineage>
        <taxon>Bacteria</taxon>
        <taxon>Pseudomonadati</taxon>
        <taxon>Pseudomonadota</taxon>
        <taxon>Alphaproteobacteria</taxon>
        <taxon>Hyphomicrobiales</taxon>
        <taxon>Nitrobacteraceae</taxon>
        <taxon>Bradyrhizobium</taxon>
    </lineage>
</organism>
<dbReference type="AlphaFoldDB" id="A0A844SVN0"/>
<accession>A0A844SVN0</accession>
<evidence type="ECO:0000313" key="1">
    <source>
        <dbReference type="EMBL" id="MVT70056.1"/>
    </source>
</evidence>
<keyword evidence="2" id="KW-1185">Reference proteome</keyword>
<gene>
    <name evidence="1" type="ORF">GPL21_33775</name>
</gene>
<dbReference type="RefSeq" id="WP_157348128.1">
    <property type="nucleotide sequence ID" value="NZ_CP121667.1"/>
</dbReference>